<feature type="compositionally biased region" description="Basic residues" evidence="1">
    <location>
        <begin position="218"/>
        <end position="227"/>
    </location>
</feature>
<dbReference type="AlphaFoldDB" id="A0A8H8UIL2"/>
<sequence>MPFNEQEKRNQRRDSWPPTIVRIPEDLESIDENPISFFLTSPEDMDDFLSDDDLSAGIDPKRPEIREISPSSLQRSLQRVPRLEEDEEEEFDVPMSLQDFTERHNSGRNSRTGQYTDGAERLTGLGIMLPEHAAMRGRPRVKLVPEGRGHGRGRTRTLSARRPQSWREPSPEIFSIKEEREDEGEVGGTAMGRSVSTPGSISGGILKMSPSLSPSPGPKKRVHWAEI</sequence>
<gene>
    <name evidence="2" type="ORF">LOCC1_G004114</name>
</gene>
<name>A0A8H8UIL2_9HELO</name>
<organism evidence="2 3">
    <name type="scientific">Lachnellula occidentalis</name>
    <dbReference type="NCBI Taxonomy" id="215460"/>
    <lineage>
        <taxon>Eukaryota</taxon>
        <taxon>Fungi</taxon>
        <taxon>Dikarya</taxon>
        <taxon>Ascomycota</taxon>
        <taxon>Pezizomycotina</taxon>
        <taxon>Leotiomycetes</taxon>
        <taxon>Helotiales</taxon>
        <taxon>Lachnaceae</taxon>
        <taxon>Lachnellula</taxon>
    </lineage>
</organism>
<proteinExistence type="predicted"/>
<feature type="region of interest" description="Disordered" evidence="1">
    <location>
        <begin position="37"/>
        <end position="227"/>
    </location>
</feature>
<evidence type="ECO:0000313" key="3">
    <source>
        <dbReference type="Proteomes" id="UP000443090"/>
    </source>
</evidence>
<evidence type="ECO:0000313" key="2">
    <source>
        <dbReference type="EMBL" id="TVY46686.1"/>
    </source>
</evidence>
<dbReference type="Proteomes" id="UP000443090">
    <property type="component" value="Unassembled WGS sequence"/>
</dbReference>
<evidence type="ECO:0000256" key="1">
    <source>
        <dbReference type="SAM" id="MobiDB-lite"/>
    </source>
</evidence>
<keyword evidence="3" id="KW-1185">Reference proteome</keyword>
<dbReference type="EMBL" id="QGMI01000134">
    <property type="protein sequence ID" value="TVY46686.1"/>
    <property type="molecule type" value="Genomic_DNA"/>
</dbReference>
<accession>A0A8H8UIL2</accession>
<protein>
    <submittedName>
        <fullName evidence="2">Uncharacterized protein</fullName>
    </submittedName>
</protein>
<comment type="caution">
    <text evidence="2">The sequence shown here is derived from an EMBL/GenBank/DDBJ whole genome shotgun (WGS) entry which is preliminary data.</text>
</comment>
<dbReference type="OrthoDB" id="3439027at2759"/>
<feature type="compositionally biased region" description="Acidic residues" evidence="1">
    <location>
        <begin position="43"/>
        <end position="54"/>
    </location>
</feature>
<reference evidence="2 3" key="1">
    <citation type="submission" date="2018-05" db="EMBL/GenBank/DDBJ databases">
        <title>Genome sequencing and assembly of the regulated plant pathogen Lachnellula willkommii and related sister species for the development of diagnostic species identification markers.</title>
        <authorList>
            <person name="Giroux E."/>
            <person name="Bilodeau G."/>
        </authorList>
    </citation>
    <scope>NUCLEOTIDE SEQUENCE [LARGE SCALE GENOMIC DNA]</scope>
    <source>
        <strain evidence="2 3">CBS 160.35</strain>
    </source>
</reference>